<protein>
    <submittedName>
        <fullName evidence="5">HAD-IA family hydrolase</fullName>
    </submittedName>
</protein>
<evidence type="ECO:0000313" key="6">
    <source>
        <dbReference type="Proteomes" id="UP000460412"/>
    </source>
</evidence>
<evidence type="ECO:0000313" key="5">
    <source>
        <dbReference type="EMBL" id="MXP77661.1"/>
    </source>
</evidence>
<dbReference type="SFLD" id="SFLDG01129">
    <property type="entry name" value="C1.5:_HAD__Beta-PGM__Phosphata"/>
    <property type="match status" value="1"/>
</dbReference>
<organism evidence="5 6">
    <name type="scientific">Sporofaciens musculi</name>
    <dbReference type="NCBI Taxonomy" id="2681861"/>
    <lineage>
        <taxon>Bacteria</taxon>
        <taxon>Bacillati</taxon>
        <taxon>Bacillota</taxon>
        <taxon>Clostridia</taxon>
        <taxon>Lachnospirales</taxon>
        <taxon>Lachnospiraceae</taxon>
        <taxon>Sporofaciens</taxon>
    </lineage>
</organism>
<dbReference type="SFLD" id="SFLDS00003">
    <property type="entry name" value="Haloacid_Dehalogenase"/>
    <property type="match status" value="1"/>
</dbReference>
<dbReference type="PRINTS" id="PR00413">
    <property type="entry name" value="HADHALOGNASE"/>
</dbReference>
<keyword evidence="3" id="KW-0479">Metal-binding</keyword>
<keyword evidence="4" id="KW-0460">Magnesium</keyword>
<comment type="cofactor">
    <cofactor evidence="1">
        <name>Mg(2+)</name>
        <dbReference type="ChEBI" id="CHEBI:18420"/>
    </cofactor>
</comment>
<keyword evidence="5" id="KW-0378">Hydrolase</keyword>
<dbReference type="InterPro" id="IPR023198">
    <property type="entry name" value="PGP-like_dom2"/>
</dbReference>
<gene>
    <name evidence="5" type="ORF">GN277_20595</name>
</gene>
<name>A0A7X3MJP8_9FIRM</name>
<dbReference type="NCBIfam" id="TIGR01509">
    <property type="entry name" value="HAD-SF-IA-v3"/>
    <property type="match status" value="1"/>
</dbReference>
<dbReference type="InterPro" id="IPR036412">
    <property type="entry name" value="HAD-like_sf"/>
</dbReference>
<accession>A0A7X3MJP8</accession>
<dbReference type="GO" id="GO:0016787">
    <property type="term" value="F:hydrolase activity"/>
    <property type="evidence" value="ECO:0007669"/>
    <property type="project" value="UniProtKB-KW"/>
</dbReference>
<dbReference type="GO" id="GO:0046872">
    <property type="term" value="F:metal ion binding"/>
    <property type="evidence" value="ECO:0007669"/>
    <property type="project" value="UniProtKB-KW"/>
</dbReference>
<dbReference type="Gene3D" id="3.40.50.1000">
    <property type="entry name" value="HAD superfamily/HAD-like"/>
    <property type="match status" value="1"/>
</dbReference>
<dbReference type="PANTHER" id="PTHR46193">
    <property type="entry name" value="6-PHOSPHOGLUCONATE PHOSPHATASE"/>
    <property type="match status" value="1"/>
</dbReference>
<evidence type="ECO:0000256" key="3">
    <source>
        <dbReference type="ARBA" id="ARBA00022723"/>
    </source>
</evidence>
<dbReference type="InterPro" id="IPR006439">
    <property type="entry name" value="HAD-SF_hydro_IA"/>
</dbReference>
<dbReference type="Proteomes" id="UP000460412">
    <property type="component" value="Unassembled WGS sequence"/>
</dbReference>
<keyword evidence="6" id="KW-1185">Reference proteome</keyword>
<dbReference type="InterPro" id="IPR041492">
    <property type="entry name" value="HAD_2"/>
</dbReference>
<dbReference type="PANTHER" id="PTHR46193:SF9">
    <property type="entry name" value="HALOACID DEHALOGENASE-LIKE HYDROLASE DOMAIN-CONTAINING PROTEIN SGPP"/>
    <property type="match status" value="1"/>
</dbReference>
<dbReference type="Pfam" id="PF13419">
    <property type="entry name" value="HAD_2"/>
    <property type="match status" value="1"/>
</dbReference>
<dbReference type="Gene3D" id="1.10.150.240">
    <property type="entry name" value="Putative phosphatase, domain 2"/>
    <property type="match status" value="1"/>
</dbReference>
<dbReference type="AlphaFoldDB" id="A0A7X3MJP8"/>
<dbReference type="SUPFAM" id="SSF56784">
    <property type="entry name" value="HAD-like"/>
    <property type="match status" value="1"/>
</dbReference>
<evidence type="ECO:0000256" key="1">
    <source>
        <dbReference type="ARBA" id="ARBA00001946"/>
    </source>
</evidence>
<proteinExistence type="inferred from homology"/>
<dbReference type="SFLD" id="SFLDG01135">
    <property type="entry name" value="C1.5.6:_HAD__Beta-PGM__Phospha"/>
    <property type="match status" value="1"/>
</dbReference>
<dbReference type="InterPro" id="IPR051600">
    <property type="entry name" value="Beta-PGM-like"/>
</dbReference>
<reference evidence="5 6" key="1">
    <citation type="submission" date="2019-12" db="EMBL/GenBank/DDBJ databases">
        <title>Sporaefaciens musculi gen. nov., sp. nov., a novel bacterium isolated from the caecum of an obese mouse.</title>
        <authorList>
            <person name="Rasmussen T.S."/>
            <person name="Streidl T."/>
            <person name="Hitch T.C.A."/>
            <person name="Wortmann E."/>
            <person name="Deptula P."/>
            <person name="Hansen M."/>
            <person name="Nielsen D.S."/>
            <person name="Clavel T."/>
            <person name="Vogensen F.K."/>
        </authorList>
    </citation>
    <scope>NUCLEOTIDE SEQUENCE [LARGE SCALE GENOMIC DNA]</scope>
    <source>
        <strain evidence="5 6">WCA-9-b2</strain>
    </source>
</reference>
<comment type="similarity">
    <text evidence="2">Belongs to the HAD-like hydrolase superfamily. CbbY/CbbZ/Gph/YieH family.</text>
</comment>
<evidence type="ECO:0000256" key="2">
    <source>
        <dbReference type="ARBA" id="ARBA00006171"/>
    </source>
</evidence>
<sequence>MVSRIKAILFDMDGVLIDAKEWHYEALNQALKLFGCEISRFDHVHTFDGLPTKDKLELLGRVSYLPTELHEFINQLKQQYTMEIITQKCKPLFQHEYALSRLKREGYLLAVCSNSKRKTIIEMMERAELLEYLDLIMSNEDVEKAKPNPEIYITTMKKLNLQPEECLILEDNKNGIAAAIASGGHLLKIDTVYDVNYTNIRTKLQSI</sequence>
<evidence type="ECO:0000256" key="4">
    <source>
        <dbReference type="ARBA" id="ARBA00022842"/>
    </source>
</evidence>
<comment type="caution">
    <text evidence="5">The sequence shown here is derived from an EMBL/GenBank/DDBJ whole genome shotgun (WGS) entry which is preliminary data.</text>
</comment>
<dbReference type="InterPro" id="IPR023214">
    <property type="entry name" value="HAD_sf"/>
</dbReference>
<dbReference type="EMBL" id="WUQX01000001">
    <property type="protein sequence ID" value="MXP77661.1"/>
    <property type="molecule type" value="Genomic_DNA"/>
</dbReference>